<dbReference type="InterPro" id="IPR011993">
    <property type="entry name" value="PH-like_dom_sf"/>
</dbReference>
<dbReference type="GO" id="GO:0005096">
    <property type="term" value="F:GTPase activator activity"/>
    <property type="evidence" value="ECO:0007669"/>
    <property type="project" value="TreeGrafter"/>
</dbReference>
<feature type="region of interest" description="Disordered" evidence="1">
    <location>
        <begin position="21"/>
        <end position="67"/>
    </location>
</feature>
<sequence length="242" mass="27415">MTHEDRAGWLAIIQQTLKRPLTPQDSTSKYLPRGDPGADVLPRRHDARGPRRLARRHTADAQATAHTARLYHRRSSDRSHRKTLPVSTFHVVTPERTYCLAAMTHEDRAGWLAVIQQTLKRPLTPQDSTISTFHVVTPERTYCLAAMTHEDRAGWLAVIQQTLKRPLTPQDSTISTFHVVTPERTYCLAAMTHEDRAGWLAVIQQTLKRPLTPQDSTDLVFVEATLVRKRTTSNSISIFSGR</sequence>
<evidence type="ECO:0000313" key="2">
    <source>
        <dbReference type="EMBL" id="CAG9087574.1"/>
    </source>
</evidence>
<name>A0A8S4CXX9_PLUXY</name>
<organism evidence="2 3">
    <name type="scientific">Plutella xylostella</name>
    <name type="common">Diamondback moth</name>
    <name type="synonym">Plutella maculipennis</name>
    <dbReference type="NCBI Taxonomy" id="51655"/>
    <lineage>
        <taxon>Eukaryota</taxon>
        <taxon>Metazoa</taxon>
        <taxon>Ecdysozoa</taxon>
        <taxon>Arthropoda</taxon>
        <taxon>Hexapoda</taxon>
        <taxon>Insecta</taxon>
        <taxon>Pterygota</taxon>
        <taxon>Neoptera</taxon>
        <taxon>Endopterygota</taxon>
        <taxon>Lepidoptera</taxon>
        <taxon>Glossata</taxon>
        <taxon>Ditrysia</taxon>
        <taxon>Yponomeutoidea</taxon>
        <taxon>Plutellidae</taxon>
        <taxon>Plutella</taxon>
    </lineage>
</organism>
<dbReference type="GO" id="GO:0005737">
    <property type="term" value="C:cytoplasm"/>
    <property type="evidence" value="ECO:0007669"/>
    <property type="project" value="TreeGrafter"/>
</dbReference>
<dbReference type="InterPro" id="IPR052589">
    <property type="entry name" value="Arf-GAP_dual-PH_domain"/>
</dbReference>
<dbReference type="EMBL" id="CAJHNJ030000001">
    <property type="protein sequence ID" value="CAG9087574.1"/>
    <property type="molecule type" value="Genomic_DNA"/>
</dbReference>
<accession>A0A8S4CXX9</accession>
<comment type="caution">
    <text evidence="2">The sequence shown here is derived from an EMBL/GenBank/DDBJ whole genome shotgun (WGS) entry which is preliminary data.</text>
</comment>
<evidence type="ECO:0000313" key="3">
    <source>
        <dbReference type="Proteomes" id="UP000653454"/>
    </source>
</evidence>
<keyword evidence="3" id="KW-1185">Reference proteome</keyword>
<gene>
    <name evidence="2" type="ORF">PLXY2_LOCUS37</name>
</gene>
<dbReference type="AlphaFoldDB" id="A0A8S4CXX9"/>
<dbReference type="PANTHER" id="PTHR46021:SF2">
    <property type="entry name" value="ARF-GAP WITH DUAL PH DOMAIN-CONTAINING PROTEIN 1"/>
    <property type="match status" value="1"/>
</dbReference>
<dbReference type="PANTHER" id="PTHR46021">
    <property type="entry name" value="ARF-GAP WITH DUAL PH DOMAIN-CONTAINING PROTEIN 1-LIKE PROTEIN"/>
    <property type="match status" value="1"/>
</dbReference>
<evidence type="ECO:0000256" key="1">
    <source>
        <dbReference type="SAM" id="MobiDB-lite"/>
    </source>
</evidence>
<dbReference type="SUPFAM" id="SSF50729">
    <property type="entry name" value="PH domain-like"/>
    <property type="match status" value="3"/>
</dbReference>
<dbReference type="GO" id="GO:0005886">
    <property type="term" value="C:plasma membrane"/>
    <property type="evidence" value="ECO:0007669"/>
    <property type="project" value="TreeGrafter"/>
</dbReference>
<proteinExistence type="predicted"/>
<dbReference type="GO" id="GO:0005547">
    <property type="term" value="F:phosphatidylinositol-3,4,5-trisphosphate binding"/>
    <property type="evidence" value="ECO:0007669"/>
    <property type="project" value="TreeGrafter"/>
</dbReference>
<reference evidence="2" key="1">
    <citation type="submission" date="2020-11" db="EMBL/GenBank/DDBJ databases">
        <authorList>
            <person name="Whiteford S."/>
        </authorList>
    </citation>
    <scope>NUCLEOTIDE SEQUENCE</scope>
</reference>
<protein>
    <submittedName>
        <fullName evidence="2">(diamondback moth) hypothetical protein</fullName>
    </submittedName>
</protein>
<dbReference type="Proteomes" id="UP000653454">
    <property type="component" value="Unassembled WGS sequence"/>
</dbReference>
<dbReference type="Gene3D" id="2.30.29.30">
    <property type="entry name" value="Pleckstrin-homology domain (PH domain)/Phosphotyrosine-binding domain (PTB)"/>
    <property type="match status" value="3"/>
</dbReference>